<dbReference type="Gene3D" id="3.40.47.10">
    <property type="match status" value="1"/>
</dbReference>
<reference evidence="2 3" key="1">
    <citation type="submission" date="2014-02" db="EMBL/GenBank/DDBJ databases">
        <title>Draft Genome of Hylemonella gracilis isolated from the Niagara River.</title>
        <authorList>
            <person name="Pawlowski D.R."/>
            <person name="Koudelka G.B."/>
        </authorList>
    </citation>
    <scope>NUCLEOTIDE SEQUENCE [LARGE SCALE GENOMIC DNA]</scope>
    <source>
        <strain evidence="2 3">Niagara R</strain>
    </source>
</reference>
<gene>
    <name evidence="2" type="ORF">AZ34_08775</name>
</gene>
<feature type="domain" description="Beta-ketoacyl synthase-like N-terminal" evidence="1">
    <location>
        <begin position="21"/>
        <end position="273"/>
    </location>
</feature>
<proteinExistence type="predicted"/>
<sequence>MHFSLTAWAACAPGLREPQAWLAWARQPHVPLRQGLDSDLPALTELPAMARRRLSPLGRMAVQAAWWCQEAPVGGASQAMESSQRDATCPVVFASRHGDTQRTLELQDALAAGQAMSPTAFGLSVHNAISAQYSIARGDRDNYIAVAAGVASAAAGLLEALSLLADGAPEVLLVCHEEGVPLPYDRYVDPAESPGPAMAWAWAWRLNSASSASAQALRFTLSLSHAEGLGQAPASACAAPASTTLLPFGLDLLRFVLTDEPQWTREVDGLSWRLRRDPGTVAASQAPAQGPVASGGVP</sequence>
<evidence type="ECO:0000259" key="1">
    <source>
        <dbReference type="Pfam" id="PF13723"/>
    </source>
</evidence>
<dbReference type="Proteomes" id="UP000023268">
    <property type="component" value="Unassembled WGS sequence"/>
</dbReference>
<dbReference type="EMBL" id="JEMG01000001">
    <property type="protein sequence ID" value="EYC51168.1"/>
    <property type="molecule type" value="Genomic_DNA"/>
</dbReference>
<dbReference type="AlphaFoldDB" id="A0A016XIY1"/>
<name>A0A016XIY1_9BURK</name>
<dbReference type="eggNOG" id="COG0304">
    <property type="taxonomic scope" value="Bacteria"/>
</dbReference>
<dbReference type="Pfam" id="PF13723">
    <property type="entry name" value="Ketoacyl-synt_2"/>
    <property type="match status" value="1"/>
</dbReference>
<dbReference type="InterPro" id="IPR014030">
    <property type="entry name" value="Ketoacyl_synth_N"/>
</dbReference>
<dbReference type="InterPro" id="IPR016039">
    <property type="entry name" value="Thiolase-like"/>
</dbReference>
<dbReference type="STRING" id="1458275.AZ34_08775"/>
<dbReference type="SUPFAM" id="SSF53901">
    <property type="entry name" value="Thiolase-like"/>
    <property type="match status" value="1"/>
</dbReference>
<dbReference type="RefSeq" id="WP_051509634.1">
    <property type="nucleotide sequence ID" value="NZ_JEMG01000001.1"/>
</dbReference>
<evidence type="ECO:0000313" key="3">
    <source>
        <dbReference type="Proteomes" id="UP000023268"/>
    </source>
</evidence>
<dbReference type="GO" id="GO:0016746">
    <property type="term" value="F:acyltransferase activity"/>
    <property type="evidence" value="ECO:0007669"/>
    <property type="project" value="InterPro"/>
</dbReference>
<comment type="caution">
    <text evidence="2">The sequence shown here is derived from an EMBL/GenBank/DDBJ whole genome shotgun (WGS) entry which is preliminary data.</text>
</comment>
<organism evidence="2 3">
    <name type="scientific">Hylemonella gracilis str. Niagara R</name>
    <dbReference type="NCBI Taxonomy" id="1458275"/>
    <lineage>
        <taxon>Bacteria</taxon>
        <taxon>Pseudomonadati</taxon>
        <taxon>Pseudomonadota</taxon>
        <taxon>Betaproteobacteria</taxon>
        <taxon>Burkholderiales</taxon>
        <taxon>Comamonadaceae</taxon>
        <taxon>Hylemonella</taxon>
    </lineage>
</organism>
<accession>A0A016XIY1</accession>
<protein>
    <submittedName>
        <fullName evidence="2">3-oxoacyl-ACP synthase</fullName>
    </submittedName>
</protein>
<evidence type="ECO:0000313" key="2">
    <source>
        <dbReference type="EMBL" id="EYC51168.1"/>
    </source>
</evidence>